<dbReference type="RefSeq" id="XP_040723706.1">
    <property type="nucleotide sequence ID" value="XM_040869800.1"/>
</dbReference>
<protein>
    <submittedName>
        <fullName evidence="2">Uncharacterized protein</fullName>
    </submittedName>
</protein>
<dbReference type="GeneID" id="63786399"/>
<dbReference type="EMBL" id="MCFI01000016">
    <property type="protein sequence ID" value="ORY79074.1"/>
    <property type="molecule type" value="Genomic_DNA"/>
</dbReference>
<evidence type="ECO:0000313" key="3">
    <source>
        <dbReference type="Proteomes" id="UP000193685"/>
    </source>
</evidence>
<feature type="region of interest" description="Disordered" evidence="1">
    <location>
        <begin position="28"/>
        <end position="47"/>
    </location>
</feature>
<dbReference type="AlphaFoldDB" id="A0A1Y2F6G6"/>
<evidence type="ECO:0000256" key="1">
    <source>
        <dbReference type="SAM" id="MobiDB-lite"/>
    </source>
</evidence>
<reference evidence="2 3" key="1">
    <citation type="submission" date="2016-07" db="EMBL/GenBank/DDBJ databases">
        <title>Pervasive Adenine N6-methylation of Active Genes in Fungi.</title>
        <authorList>
            <consortium name="DOE Joint Genome Institute"/>
            <person name="Mondo S.J."/>
            <person name="Dannebaum R.O."/>
            <person name="Kuo R.C."/>
            <person name="Labutti K."/>
            <person name="Haridas S."/>
            <person name="Kuo A."/>
            <person name="Salamov A."/>
            <person name="Ahrendt S.R."/>
            <person name="Lipzen A."/>
            <person name="Sullivan W."/>
            <person name="Andreopoulos W.B."/>
            <person name="Clum A."/>
            <person name="Lindquist E."/>
            <person name="Daum C."/>
            <person name="Ramamoorthy G.K."/>
            <person name="Gryganskyi A."/>
            <person name="Culley D."/>
            <person name="Magnuson J.K."/>
            <person name="James T.Y."/>
            <person name="O'Malley M.A."/>
            <person name="Stajich J.E."/>
            <person name="Spatafora J.W."/>
            <person name="Visel A."/>
            <person name="Grigoriev I.V."/>
        </authorList>
    </citation>
    <scope>NUCLEOTIDE SEQUENCE [LARGE SCALE GENOMIC DNA]</scope>
    <source>
        <strain evidence="2 3">12-1054</strain>
    </source>
</reference>
<sequence>MAQVAGVQTLQRPLNTTTRLLEEEALPRYTENPAYESTAPPQDVTRQAVRRHEYKVKEDLKRQAKDLAACEKIRPYLPALYAQLMRAVERGQSSQASVGPAALRSAHLREPVGVDITFKLRGIDQKALRRNLPRLLVEYAAAQDVIAQTELATAAAAAAASADRLHDGSMSDAAGAPLLHAQTAPASTLMHESERPAALHRAATTFQSRIHDADRLQVEGLFFDKYIQKIYFSKRFVGMFRKNELGERQVGLGLAFIVFGSKLGLPLCDVITYAALDLPRLALQGITGRQKLTLRM</sequence>
<accession>A0A1Y2F6G6</accession>
<evidence type="ECO:0000313" key="2">
    <source>
        <dbReference type="EMBL" id="ORY79074.1"/>
    </source>
</evidence>
<proteinExistence type="predicted"/>
<name>A0A1Y2F6G6_PROLT</name>
<keyword evidence="3" id="KW-1185">Reference proteome</keyword>
<dbReference type="Proteomes" id="UP000193685">
    <property type="component" value="Unassembled WGS sequence"/>
</dbReference>
<dbReference type="OrthoDB" id="10535439at2759"/>
<gene>
    <name evidence="2" type="ORF">BCR37DRAFT_382060</name>
</gene>
<organism evidence="2 3">
    <name type="scientific">Protomyces lactucae-debilis</name>
    <dbReference type="NCBI Taxonomy" id="2754530"/>
    <lineage>
        <taxon>Eukaryota</taxon>
        <taxon>Fungi</taxon>
        <taxon>Dikarya</taxon>
        <taxon>Ascomycota</taxon>
        <taxon>Taphrinomycotina</taxon>
        <taxon>Taphrinomycetes</taxon>
        <taxon>Taphrinales</taxon>
        <taxon>Protomycetaceae</taxon>
        <taxon>Protomyces</taxon>
    </lineage>
</organism>
<comment type="caution">
    <text evidence="2">The sequence shown here is derived from an EMBL/GenBank/DDBJ whole genome shotgun (WGS) entry which is preliminary data.</text>
</comment>